<gene>
    <name evidence="6" type="ORF">ABHN84_05275</name>
</gene>
<name>A0ABV0FQ00_9GAMM</name>
<dbReference type="InterPro" id="IPR017867">
    <property type="entry name" value="Tyr_phospatase_low_mol_wt"/>
</dbReference>
<dbReference type="PANTHER" id="PTHR11717:SF7">
    <property type="entry name" value="LOW MOLECULAR WEIGHT PHOSPHOTYROSINE PROTEIN PHOSPHATASE"/>
    <property type="match status" value="1"/>
</dbReference>
<evidence type="ECO:0000256" key="1">
    <source>
        <dbReference type="ARBA" id="ARBA00011063"/>
    </source>
</evidence>
<dbReference type="InterPro" id="IPR050438">
    <property type="entry name" value="LMW_PTPase"/>
</dbReference>
<dbReference type="EC" id="3.1.3.48" evidence="2"/>
<dbReference type="GeneID" id="90568814"/>
<organism evidence="6 7">
    <name type="scientific">Shewanella vesiculosa</name>
    <dbReference type="NCBI Taxonomy" id="518738"/>
    <lineage>
        <taxon>Bacteria</taxon>
        <taxon>Pseudomonadati</taxon>
        <taxon>Pseudomonadota</taxon>
        <taxon>Gammaproteobacteria</taxon>
        <taxon>Alteromonadales</taxon>
        <taxon>Shewanellaceae</taxon>
        <taxon>Shewanella</taxon>
    </lineage>
</organism>
<evidence type="ECO:0000256" key="2">
    <source>
        <dbReference type="ARBA" id="ARBA00013064"/>
    </source>
</evidence>
<keyword evidence="7" id="KW-1185">Reference proteome</keyword>
<dbReference type="Proteomes" id="UP001477278">
    <property type="component" value="Unassembled WGS sequence"/>
</dbReference>
<feature type="domain" description="Phosphotyrosine protein phosphatase I" evidence="5">
    <location>
        <begin position="11"/>
        <end position="157"/>
    </location>
</feature>
<accession>A0ABV0FQ00</accession>
<evidence type="ECO:0000313" key="7">
    <source>
        <dbReference type="Proteomes" id="UP001477278"/>
    </source>
</evidence>
<dbReference type="CDD" id="cd16343">
    <property type="entry name" value="LMWPTP"/>
    <property type="match status" value="1"/>
</dbReference>
<dbReference type="GO" id="GO:0004725">
    <property type="term" value="F:protein tyrosine phosphatase activity"/>
    <property type="evidence" value="ECO:0007669"/>
    <property type="project" value="UniProtKB-EC"/>
</dbReference>
<comment type="caution">
    <text evidence="6">The sequence shown here is derived from an EMBL/GenBank/DDBJ whole genome shotgun (WGS) entry which is preliminary data.</text>
</comment>
<dbReference type="SMART" id="SM00226">
    <property type="entry name" value="LMWPc"/>
    <property type="match status" value="1"/>
</dbReference>
<dbReference type="Gene3D" id="3.40.50.2300">
    <property type="match status" value="1"/>
</dbReference>
<evidence type="ECO:0000313" key="6">
    <source>
        <dbReference type="EMBL" id="MEO3681703.1"/>
    </source>
</evidence>
<protein>
    <recommendedName>
        <fullName evidence="2">protein-tyrosine-phosphatase</fullName>
        <ecNumber evidence="2">3.1.3.48</ecNumber>
    </recommendedName>
</protein>
<dbReference type="Pfam" id="PF01451">
    <property type="entry name" value="LMWPc"/>
    <property type="match status" value="1"/>
</dbReference>
<evidence type="ECO:0000256" key="3">
    <source>
        <dbReference type="ARBA" id="ARBA00022801"/>
    </source>
</evidence>
<dbReference type="RefSeq" id="WP_273056902.1">
    <property type="nucleotide sequence ID" value="NZ_JAACRJ010000001.1"/>
</dbReference>
<evidence type="ECO:0000256" key="4">
    <source>
        <dbReference type="ARBA" id="ARBA00022912"/>
    </source>
</evidence>
<reference evidence="6 7" key="1">
    <citation type="submission" date="2024-05" db="EMBL/GenBank/DDBJ databases">
        <title>Genome sequencing of Marine Estuary Bacteria, Shewanella vesiculosa and S. baltica, and Pseudomonas syringae.</title>
        <authorList>
            <person name="Gurung A."/>
            <person name="Maclea K.S."/>
        </authorList>
    </citation>
    <scope>NUCLEOTIDE SEQUENCE [LARGE SCALE GENOMIC DNA]</scope>
    <source>
        <strain evidence="6 7">1A</strain>
    </source>
</reference>
<keyword evidence="4" id="KW-0904">Protein phosphatase</keyword>
<dbReference type="InterPro" id="IPR036196">
    <property type="entry name" value="Ptyr_pPase_sf"/>
</dbReference>
<keyword evidence="3 6" id="KW-0378">Hydrolase</keyword>
<dbReference type="SUPFAM" id="SSF52788">
    <property type="entry name" value="Phosphotyrosine protein phosphatases I"/>
    <property type="match status" value="1"/>
</dbReference>
<comment type="similarity">
    <text evidence="1">Belongs to the low molecular weight phosphotyrosine protein phosphatase family.</text>
</comment>
<dbReference type="EMBL" id="JBDPZN010000002">
    <property type="protein sequence ID" value="MEO3681703.1"/>
    <property type="molecule type" value="Genomic_DNA"/>
</dbReference>
<evidence type="ECO:0000259" key="5">
    <source>
        <dbReference type="SMART" id="SM00226"/>
    </source>
</evidence>
<dbReference type="InterPro" id="IPR023485">
    <property type="entry name" value="Ptyr_pPase"/>
</dbReference>
<sequence length="161" mass="17955">MMDDKYLLNVHSVLFVCMGNICRSPTAEAIFRQLAKLHSLQLEIDSAGTIAYHQGHSPDRRSMIAGHKRGLDFTDMKARQVIDADFEHFDLILAADVSNLAELTERCPVHLRYKLHLMLSFGDSAVKEVPDPYYGGEKGFERVIDLLEASLTALAVALASH</sequence>
<dbReference type="PANTHER" id="PTHR11717">
    <property type="entry name" value="LOW MOLECULAR WEIGHT PROTEIN TYROSINE PHOSPHATASE"/>
    <property type="match status" value="1"/>
</dbReference>
<dbReference type="PRINTS" id="PR00719">
    <property type="entry name" value="LMWPTPASE"/>
</dbReference>
<proteinExistence type="inferred from homology"/>